<proteinExistence type="inferred from homology"/>
<dbReference type="SUPFAM" id="SSF53098">
    <property type="entry name" value="Ribonuclease H-like"/>
    <property type="match status" value="1"/>
</dbReference>
<reference evidence="7 8" key="1">
    <citation type="journal article" date="2016" name="Nat. Commun.">
        <title>Thousands of microbial genomes shed light on interconnected biogeochemical processes in an aquifer system.</title>
        <authorList>
            <person name="Anantharaman K."/>
            <person name="Brown C.T."/>
            <person name="Hug L.A."/>
            <person name="Sharon I."/>
            <person name="Castelle C.J."/>
            <person name="Probst A.J."/>
            <person name="Thomas B.C."/>
            <person name="Singh A."/>
            <person name="Wilkins M.J."/>
            <person name="Karaoz U."/>
            <person name="Brodie E.L."/>
            <person name="Williams K.H."/>
            <person name="Hubbard S.S."/>
            <person name="Banfield J.F."/>
        </authorList>
    </citation>
    <scope>NUCLEOTIDE SEQUENCE [LARGE SCALE GENOMIC DNA]</scope>
</reference>
<dbReference type="SMART" id="SM00732">
    <property type="entry name" value="YqgFc"/>
    <property type="match status" value="1"/>
</dbReference>
<evidence type="ECO:0000256" key="3">
    <source>
        <dbReference type="ARBA" id="ARBA00022722"/>
    </source>
</evidence>
<dbReference type="InterPro" id="IPR037027">
    <property type="entry name" value="YqgF/RNaseH-like_dom_sf"/>
</dbReference>
<dbReference type="AlphaFoldDB" id="A0A1F8C1Z9"/>
<dbReference type="Gene3D" id="3.30.420.140">
    <property type="entry name" value="YqgF/RNase H-like domain"/>
    <property type="match status" value="1"/>
</dbReference>
<evidence type="ECO:0000259" key="6">
    <source>
        <dbReference type="SMART" id="SM00732"/>
    </source>
</evidence>
<evidence type="ECO:0000256" key="4">
    <source>
        <dbReference type="ARBA" id="ARBA00022801"/>
    </source>
</evidence>
<dbReference type="PANTHER" id="PTHR33317:SF4">
    <property type="entry name" value="POLYNUCLEOTIDYL TRANSFERASE, RIBONUCLEASE H-LIKE SUPERFAMILY PROTEIN"/>
    <property type="match status" value="1"/>
</dbReference>
<evidence type="ECO:0000256" key="2">
    <source>
        <dbReference type="ARBA" id="ARBA00022517"/>
    </source>
</evidence>
<keyword evidence="2 5" id="KW-0690">Ribosome biogenesis</keyword>
<comment type="function">
    <text evidence="5">Could be a nuclease involved in processing of the 5'-end of pre-16S rRNA.</text>
</comment>
<dbReference type="Proteomes" id="UP000178429">
    <property type="component" value="Unassembled WGS sequence"/>
</dbReference>
<dbReference type="EC" id="3.1.-.-" evidence="5"/>
<comment type="similarity">
    <text evidence="5">Belongs to the YqgF HJR family.</text>
</comment>
<comment type="caution">
    <text evidence="7">The sequence shown here is derived from an EMBL/GenBank/DDBJ whole genome shotgun (WGS) entry which is preliminary data.</text>
</comment>
<dbReference type="GO" id="GO:0016788">
    <property type="term" value="F:hydrolase activity, acting on ester bonds"/>
    <property type="evidence" value="ECO:0007669"/>
    <property type="project" value="UniProtKB-UniRule"/>
</dbReference>
<organism evidence="7 8">
    <name type="scientific">Candidatus Woesebacteria bacterium RIFCSPLOWO2_01_FULL_44_14</name>
    <dbReference type="NCBI Taxonomy" id="1802525"/>
    <lineage>
        <taxon>Bacteria</taxon>
        <taxon>Candidatus Woeseibacteriota</taxon>
    </lineage>
</organism>
<keyword evidence="1 5" id="KW-0963">Cytoplasm</keyword>
<keyword evidence="4 5" id="KW-0378">Hydrolase</keyword>
<dbReference type="CDD" id="cd16964">
    <property type="entry name" value="YqgF"/>
    <property type="match status" value="1"/>
</dbReference>
<protein>
    <recommendedName>
        <fullName evidence="5">Putative pre-16S rRNA nuclease</fullName>
        <ecNumber evidence="5">3.1.-.-</ecNumber>
    </recommendedName>
</protein>
<evidence type="ECO:0000256" key="1">
    <source>
        <dbReference type="ARBA" id="ARBA00022490"/>
    </source>
</evidence>
<dbReference type="InterPro" id="IPR012337">
    <property type="entry name" value="RNaseH-like_sf"/>
</dbReference>
<evidence type="ECO:0000313" key="7">
    <source>
        <dbReference type="EMBL" id="OGM70150.1"/>
    </source>
</evidence>
<dbReference type="Pfam" id="PF03652">
    <property type="entry name" value="RuvX"/>
    <property type="match status" value="1"/>
</dbReference>
<dbReference type="InterPro" id="IPR005227">
    <property type="entry name" value="YqgF"/>
</dbReference>
<feature type="domain" description="YqgF/RNase H-like" evidence="6">
    <location>
        <begin position="1"/>
        <end position="90"/>
    </location>
</feature>
<dbReference type="HAMAP" id="MF_00651">
    <property type="entry name" value="Nuclease_YqgF"/>
    <property type="match status" value="1"/>
</dbReference>
<comment type="subcellular location">
    <subcellularLocation>
        <location evidence="5">Cytoplasm</location>
    </subcellularLocation>
</comment>
<dbReference type="EMBL" id="MGHL01000006">
    <property type="protein sequence ID" value="OGM70150.1"/>
    <property type="molecule type" value="Genomic_DNA"/>
</dbReference>
<name>A0A1F8C1Z9_9BACT</name>
<dbReference type="STRING" id="1802525.A2975_03685"/>
<dbReference type="NCBIfam" id="TIGR00250">
    <property type="entry name" value="RNAse_H_YqgF"/>
    <property type="match status" value="1"/>
</dbReference>
<evidence type="ECO:0000256" key="5">
    <source>
        <dbReference type="HAMAP-Rule" id="MF_00651"/>
    </source>
</evidence>
<dbReference type="GO" id="GO:0000967">
    <property type="term" value="P:rRNA 5'-end processing"/>
    <property type="evidence" value="ECO:0007669"/>
    <property type="project" value="UniProtKB-UniRule"/>
</dbReference>
<accession>A0A1F8C1Z9</accession>
<gene>
    <name evidence="7" type="ORF">A2975_03685</name>
</gene>
<dbReference type="GO" id="GO:0004518">
    <property type="term" value="F:nuclease activity"/>
    <property type="evidence" value="ECO:0007669"/>
    <property type="project" value="UniProtKB-KW"/>
</dbReference>
<dbReference type="InterPro" id="IPR006641">
    <property type="entry name" value="YqgF/RNaseH-like_dom"/>
</dbReference>
<keyword evidence="3 5" id="KW-0540">Nuclease</keyword>
<dbReference type="GO" id="GO:0005737">
    <property type="term" value="C:cytoplasm"/>
    <property type="evidence" value="ECO:0007669"/>
    <property type="project" value="UniProtKB-SubCell"/>
</dbReference>
<dbReference type="PANTHER" id="PTHR33317">
    <property type="entry name" value="POLYNUCLEOTIDYL TRANSFERASE, RIBONUCLEASE H-LIKE SUPERFAMILY PROTEIN"/>
    <property type="match status" value="1"/>
</dbReference>
<sequence>MRLLGIDWGRKKTGLALAEANLATPLAVVPTDRLLEKVGQVVKVEKVDKIVIGVSENESALAAREFGKNLAKEIDIPVDYHDETLTTADARALSISAGISRKKRKNMEDAFAATIMLQSYLDNA</sequence>
<evidence type="ECO:0000313" key="8">
    <source>
        <dbReference type="Proteomes" id="UP000178429"/>
    </source>
</evidence>